<reference evidence="1 2" key="1">
    <citation type="submission" date="2016-10" db="EMBL/GenBank/DDBJ databases">
        <title>Comparative genome analysis of multiple Pseudomonas spp. focuses on biocontrol and plant growth promoting traits.</title>
        <authorList>
            <person name="Tao X.-Y."/>
            <person name="Taylor C.G."/>
        </authorList>
    </citation>
    <scope>NUCLEOTIDE SEQUENCE [LARGE SCALE GENOMIC DNA]</scope>
    <source>
        <strain evidence="1 2">28B5</strain>
    </source>
</reference>
<dbReference type="EMBL" id="MOBX01000016">
    <property type="protein sequence ID" value="RON76943.1"/>
    <property type="molecule type" value="Genomic_DNA"/>
</dbReference>
<name>A0A423M4N6_PSEFL</name>
<evidence type="ECO:0000313" key="2">
    <source>
        <dbReference type="Proteomes" id="UP000285378"/>
    </source>
</evidence>
<accession>A0A423M4N6</accession>
<evidence type="ECO:0000313" key="1">
    <source>
        <dbReference type="EMBL" id="RON76943.1"/>
    </source>
</evidence>
<protein>
    <submittedName>
        <fullName evidence="1">Uncharacterized protein</fullName>
    </submittedName>
</protein>
<gene>
    <name evidence="1" type="ORF">BK670_25180</name>
</gene>
<sequence length="64" mass="7094">MLETCVGHGAVRDSMDVLKGQDAQGQVSDERPYTFGHESDSQRHFGRFGLFSGCLYITRRSAAN</sequence>
<dbReference type="Proteomes" id="UP000285378">
    <property type="component" value="Unassembled WGS sequence"/>
</dbReference>
<comment type="caution">
    <text evidence="1">The sequence shown here is derived from an EMBL/GenBank/DDBJ whole genome shotgun (WGS) entry which is preliminary data.</text>
</comment>
<dbReference type="AlphaFoldDB" id="A0A423M4N6"/>
<organism evidence="1 2">
    <name type="scientific">Pseudomonas fluorescens</name>
    <dbReference type="NCBI Taxonomy" id="294"/>
    <lineage>
        <taxon>Bacteria</taxon>
        <taxon>Pseudomonadati</taxon>
        <taxon>Pseudomonadota</taxon>
        <taxon>Gammaproteobacteria</taxon>
        <taxon>Pseudomonadales</taxon>
        <taxon>Pseudomonadaceae</taxon>
        <taxon>Pseudomonas</taxon>
    </lineage>
</organism>
<proteinExistence type="predicted"/>